<dbReference type="PANTHER" id="PTHR46300:SF7">
    <property type="entry name" value="P450, PUTATIVE (EUROFUNG)-RELATED"/>
    <property type="match status" value="1"/>
</dbReference>
<evidence type="ECO:0000256" key="6">
    <source>
        <dbReference type="ARBA" id="ARBA00023004"/>
    </source>
</evidence>
<keyword evidence="6" id="KW-0408">Iron</keyword>
<dbReference type="Proteomes" id="UP000467700">
    <property type="component" value="Unassembled WGS sequence"/>
</dbReference>
<dbReference type="Pfam" id="PF00067">
    <property type="entry name" value="p450"/>
    <property type="match status" value="1"/>
</dbReference>
<dbReference type="Gene3D" id="1.10.630.10">
    <property type="entry name" value="Cytochrome P450"/>
    <property type="match status" value="1"/>
</dbReference>
<evidence type="ECO:0000313" key="9">
    <source>
        <dbReference type="EMBL" id="CAA7263091.1"/>
    </source>
</evidence>
<protein>
    <recommendedName>
        <fullName evidence="11">Cytochrome P450</fullName>
    </recommendedName>
</protein>
<comment type="caution">
    <text evidence="9">The sequence shown here is derived from an EMBL/GenBank/DDBJ whole genome shotgun (WGS) entry which is preliminary data.</text>
</comment>
<evidence type="ECO:0000256" key="5">
    <source>
        <dbReference type="ARBA" id="ARBA00023002"/>
    </source>
</evidence>
<dbReference type="InterPro" id="IPR050364">
    <property type="entry name" value="Cytochrome_P450_fung"/>
</dbReference>
<sequence>MKHAVDRWNLDSSHTTHPSRKMDREAGVIAVLLGVLLTFFLRTLISKPRVPYPPGPKPRFFVGNFLDFPEENAAENYLKWGRQYNSDVVHIIVLGKHTVVINKRRIAEELLDKRARIYSGRMELPTLKALGWEYNFAFINYGQEWRNRRRMCQQHFNRQASTTFEPIEIKRVRKMLSALLHSPEKFDVYNKVLSVSIPLDIMFGYDIASLEDPVVRASTAGLEIGGPLLLPFGSLINIFPLLRHIPPWFPGAVSQRKAAKTRQLAREMKRIPLQDLKERMAKGQTSYSVIGNFLERQASIESPQDEKSLDILSDIAYTLYGDSLTESHHLRDTQTISATGSFLYLMATNPDAQKKAQAEIDALLGAQRLPEFCDRPSLPYVEATVIHRPMRHHRLMIHLGTP</sequence>
<dbReference type="GO" id="GO:0020037">
    <property type="term" value="F:heme binding"/>
    <property type="evidence" value="ECO:0007669"/>
    <property type="project" value="InterPro"/>
</dbReference>
<keyword evidence="10" id="KW-1185">Reference proteome</keyword>
<dbReference type="GO" id="GO:0005506">
    <property type="term" value="F:iron ion binding"/>
    <property type="evidence" value="ECO:0007669"/>
    <property type="project" value="InterPro"/>
</dbReference>
<keyword evidence="8" id="KW-1133">Transmembrane helix</keyword>
<proteinExistence type="inferred from homology"/>
<comment type="cofactor">
    <cofactor evidence="1">
        <name>heme</name>
        <dbReference type="ChEBI" id="CHEBI:30413"/>
    </cofactor>
</comment>
<evidence type="ECO:0000256" key="4">
    <source>
        <dbReference type="ARBA" id="ARBA00022723"/>
    </source>
</evidence>
<evidence type="ECO:0000256" key="3">
    <source>
        <dbReference type="ARBA" id="ARBA00022617"/>
    </source>
</evidence>
<keyword evidence="5" id="KW-0560">Oxidoreductase</keyword>
<evidence type="ECO:0000256" key="8">
    <source>
        <dbReference type="SAM" id="Phobius"/>
    </source>
</evidence>
<keyword evidence="4" id="KW-0479">Metal-binding</keyword>
<dbReference type="EMBL" id="CACVBS010000038">
    <property type="protein sequence ID" value="CAA7263091.1"/>
    <property type="molecule type" value="Genomic_DNA"/>
</dbReference>
<keyword evidence="3" id="KW-0349">Heme</keyword>
<keyword evidence="7" id="KW-0503">Monooxygenase</keyword>
<dbReference type="InterPro" id="IPR036396">
    <property type="entry name" value="Cyt_P450_sf"/>
</dbReference>
<evidence type="ECO:0000256" key="7">
    <source>
        <dbReference type="ARBA" id="ARBA00023033"/>
    </source>
</evidence>
<evidence type="ECO:0000256" key="1">
    <source>
        <dbReference type="ARBA" id="ARBA00001971"/>
    </source>
</evidence>
<feature type="transmembrane region" description="Helical" evidence="8">
    <location>
        <begin position="26"/>
        <end position="45"/>
    </location>
</feature>
<keyword evidence="8" id="KW-0472">Membrane</keyword>
<dbReference type="OrthoDB" id="2789670at2759"/>
<dbReference type="AlphaFoldDB" id="A0A8S0VZ25"/>
<dbReference type="InterPro" id="IPR001128">
    <property type="entry name" value="Cyt_P450"/>
</dbReference>
<keyword evidence="8" id="KW-0812">Transmembrane</keyword>
<dbReference type="GO" id="GO:0004497">
    <property type="term" value="F:monooxygenase activity"/>
    <property type="evidence" value="ECO:0007669"/>
    <property type="project" value="UniProtKB-KW"/>
</dbReference>
<evidence type="ECO:0008006" key="11">
    <source>
        <dbReference type="Google" id="ProtNLM"/>
    </source>
</evidence>
<dbReference type="PANTHER" id="PTHR46300">
    <property type="entry name" value="P450, PUTATIVE (EUROFUNG)-RELATED-RELATED"/>
    <property type="match status" value="1"/>
</dbReference>
<comment type="similarity">
    <text evidence="2">Belongs to the cytochrome P450 family.</text>
</comment>
<accession>A0A8S0VZ25</accession>
<evidence type="ECO:0000313" key="10">
    <source>
        <dbReference type="Proteomes" id="UP000467700"/>
    </source>
</evidence>
<evidence type="ECO:0000256" key="2">
    <source>
        <dbReference type="ARBA" id="ARBA00010617"/>
    </source>
</evidence>
<name>A0A8S0VZ25_CYCAE</name>
<gene>
    <name evidence="9" type="ORF">AAE3_LOCUS5462</name>
</gene>
<dbReference type="GO" id="GO:0016705">
    <property type="term" value="F:oxidoreductase activity, acting on paired donors, with incorporation or reduction of molecular oxygen"/>
    <property type="evidence" value="ECO:0007669"/>
    <property type="project" value="InterPro"/>
</dbReference>
<reference evidence="9 10" key="1">
    <citation type="submission" date="2020-01" db="EMBL/GenBank/DDBJ databases">
        <authorList>
            <person name="Gupta K D."/>
        </authorList>
    </citation>
    <scope>NUCLEOTIDE SEQUENCE [LARGE SCALE GENOMIC DNA]</scope>
</reference>
<organism evidence="9 10">
    <name type="scientific">Cyclocybe aegerita</name>
    <name type="common">Black poplar mushroom</name>
    <name type="synonym">Agrocybe aegerita</name>
    <dbReference type="NCBI Taxonomy" id="1973307"/>
    <lineage>
        <taxon>Eukaryota</taxon>
        <taxon>Fungi</taxon>
        <taxon>Dikarya</taxon>
        <taxon>Basidiomycota</taxon>
        <taxon>Agaricomycotina</taxon>
        <taxon>Agaricomycetes</taxon>
        <taxon>Agaricomycetidae</taxon>
        <taxon>Agaricales</taxon>
        <taxon>Agaricineae</taxon>
        <taxon>Bolbitiaceae</taxon>
        <taxon>Cyclocybe</taxon>
    </lineage>
</organism>
<dbReference type="SUPFAM" id="SSF48264">
    <property type="entry name" value="Cytochrome P450"/>
    <property type="match status" value="1"/>
</dbReference>